<comment type="subcellular location">
    <subcellularLocation>
        <location evidence="2">Endoplasmic reticulum lumen</location>
    </subcellularLocation>
</comment>
<keyword evidence="7" id="KW-0256">Endoplasmic reticulum</keyword>
<feature type="region of interest" description="Disordered" evidence="9">
    <location>
        <begin position="1464"/>
        <end position="1516"/>
    </location>
</feature>
<feature type="domain" description="UDP-glucose:glycoprotein glucosyltransferase thioredoxin-like" evidence="13">
    <location>
        <begin position="664"/>
        <end position="863"/>
    </location>
</feature>
<evidence type="ECO:0000313" key="16">
    <source>
        <dbReference type="Proteomes" id="UP000007796"/>
    </source>
</evidence>
<dbReference type="FunCoup" id="F0XRJ5">
    <property type="interactions" value="428"/>
</dbReference>
<sequence length="1516" mass="166881">MALLPSGSTAASSVNVGMIASFPSPPYLTELLETAAQENASSYFPILDRVASGHFSQAATDRDLYESFLSLLQEDNRVSSAEALSTFKLALSLRSAAPRIEAHFQYYRTAVEAQVADSPESCDQWILWQGGQYCSPSLDKATATVRNHEAQRKALPFDTKLGDGVDAILYADITSPDFGPFHTFLAAKARKGELAYRLRHVRSASSAGREDSLERLPVSGYGVELALKRTDYIVIDDREAEAAAATTTASADEVVLDGSDEVADLKALSKSELAELGLKAADYIVQSADPLATLLKVTQDFPKYSSAMAAHEVSEAFATEHRANRALLVPSGMNVLWMNGVQLTERQMQAFALVDMIRRERELVNGMRTLGLSGEEAVSVLGHDAVATSKATDTPLRFDWRDELEEGRAIVWLNNLETDARYADFPSNIRALLQGGQRGQIPAVRRNMFHQVYTVDLANEADVQLVTEQLQGFVRRMLPIRFGFVPLTYSKASTRQAKAAYYLFEACGISGLTAYLEQTVRDHTAASGPDARAFAAVLEGHVEAGFKTEDTPLLTLDEVLRSERYEQAIRLAQHWTERLGAGSSTAAPAIFVDGVAMPRDGNWIQAMSARLGQHLRSLQEAVYYGQIGEDDWVAGHFLQGAVTTRNPYIYPDESSVNNKLSVVDVGRLHAEHADLFGDIPVLEAGAEAGPETWAAVTVVADLESDEGVKLLFSALQFGLNNAGVRLDIVHNPSGPRKSTTGPKAVNAALWKQLEQLAGAESWEALKTLITTSEAAAASYVAAVERFRTATTIEAGANAVLLNGRLIQPIKQADDFGPDTFAALLAFEQQKRIEPVYAALADLELGERVLTSALAAAKLTSMVALSTMADEPEGIFEGGPALRTTTFRKWQTDHTSFAIGDETTATIQLTAVVNPASELGQRWTPLLSVLAQLDGVFLRVFLNPANRLDELPVRRFYRAVLAATPTFDEVSGRLAIPRARFDGLPSEALLNLGMDVPAAWLVAPKTSVHDPDNIRLSAVRGDVEATYELEHILIEGHAQEVQTQKGQRPLPPPRGAQLVLTTESGVLGDTIIMANVGYLQFKANPGHYRIQLKPGRSASVFALQSVGAQGMTAVPGDEGDDVALMDFQGTTLYPRLTRRPGMEAEDVLEEGGSSVAEYMAKGIRFAEGILGKKDKNKMKEKKATQADINIFSVASGHLYERMLNIMMVSVMRHTQHSVKFWFIEQFLSPSFREFIPILAAAYGFEYEMVTYKWPHWLRAQREKQREIWGYKILFLDVLFPLSLQKVIFVDADQIVRTDLYDLVTLDLGGAPYGFTPMCDSRVEMEGFRFWKQGYWHSYLSRNSQGPPAPYHISALYVVDLQRFRAIAAGDRLRQTYHTLSADPNSLANLDQDLPNHMQFQIPIFSLPQDWLWCETWCADEALATARTIDLCNNPETKEPKLDRARRQVPEWTVYDDEIAALAKEHRERGGQGGGDRRQGMPMRAADETSELSGDLRGETAGETAAEVGTEPRVRDEL</sequence>
<dbReference type="PANTHER" id="PTHR11226:SF0">
    <property type="entry name" value="UDP-GLUCOSE:GLYCOPROTEIN GLUCOSYLTRANSFERASE"/>
    <property type="match status" value="1"/>
</dbReference>
<gene>
    <name evidence="15" type="ORF">CMQ_310</name>
</gene>
<dbReference type="InterPro" id="IPR040692">
    <property type="entry name" value="UGGT_TRXL_3"/>
</dbReference>
<evidence type="ECO:0000256" key="3">
    <source>
        <dbReference type="ARBA" id="ARBA00004922"/>
    </source>
</evidence>
<dbReference type="InterPro" id="IPR040694">
    <property type="entry name" value="UGGT_TRXL_2"/>
</dbReference>
<feature type="compositionally biased region" description="Basic and acidic residues" evidence="9">
    <location>
        <begin position="1464"/>
        <end position="1477"/>
    </location>
</feature>
<comment type="similarity">
    <text evidence="4">Belongs to the glycosyltransferase 8 family.</text>
</comment>
<evidence type="ECO:0000256" key="7">
    <source>
        <dbReference type="ARBA" id="ARBA00022824"/>
    </source>
</evidence>
<evidence type="ECO:0000256" key="9">
    <source>
        <dbReference type="SAM" id="MobiDB-lite"/>
    </source>
</evidence>
<feature type="domain" description="UGGT thioredoxin-like" evidence="11">
    <location>
        <begin position="261"/>
        <end position="392"/>
    </location>
</feature>
<evidence type="ECO:0000313" key="15">
    <source>
        <dbReference type="EMBL" id="EFW99992.1"/>
    </source>
</evidence>
<dbReference type="Pfam" id="PF18400">
    <property type="entry name" value="Thioredoxin_12"/>
    <property type="match status" value="1"/>
</dbReference>
<dbReference type="HOGENOM" id="CLU_002668_1_0_1"/>
<evidence type="ECO:0000256" key="8">
    <source>
        <dbReference type="ARBA" id="ARBA00023180"/>
    </source>
</evidence>
<keyword evidence="8" id="KW-0325">Glycoprotein</keyword>
<dbReference type="RefSeq" id="XP_014169407.1">
    <property type="nucleotide sequence ID" value="XM_014313932.1"/>
</dbReference>
<dbReference type="GO" id="GO:0005788">
    <property type="term" value="C:endoplasmic reticulum lumen"/>
    <property type="evidence" value="ECO:0007669"/>
    <property type="project" value="UniProtKB-SubCell"/>
</dbReference>
<dbReference type="GeneID" id="25976163"/>
<dbReference type="GO" id="GO:0036503">
    <property type="term" value="P:ERAD pathway"/>
    <property type="evidence" value="ECO:0007669"/>
    <property type="project" value="TreeGrafter"/>
</dbReference>
<evidence type="ECO:0000256" key="2">
    <source>
        <dbReference type="ARBA" id="ARBA00004319"/>
    </source>
</evidence>
<evidence type="ECO:0000259" key="12">
    <source>
        <dbReference type="Pfam" id="PF18402"/>
    </source>
</evidence>
<feature type="domain" description="Glucosyltransferase 24 catalytic" evidence="14">
    <location>
        <begin position="1187"/>
        <end position="1459"/>
    </location>
</feature>
<dbReference type="SUPFAM" id="SSF53448">
    <property type="entry name" value="Nucleotide-diphospho-sugar transferases"/>
    <property type="match status" value="1"/>
</dbReference>
<evidence type="ECO:0000256" key="1">
    <source>
        <dbReference type="ARBA" id="ARBA00001913"/>
    </source>
</evidence>
<comment type="cofactor">
    <cofactor evidence="1">
        <name>Ca(2+)</name>
        <dbReference type="ChEBI" id="CHEBI:29108"/>
    </cofactor>
</comment>
<dbReference type="GO" id="GO:0018279">
    <property type="term" value="P:protein N-linked glycosylation via asparagine"/>
    <property type="evidence" value="ECO:0007669"/>
    <property type="project" value="TreeGrafter"/>
</dbReference>
<dbReference type="eggNOG" id="KOG1879">
    <property type="taxonomic scope" value="Eukaryota"/>
</dbReference>
<dbReference type="CDD" id="cd06432">
    <property type="entry name" value="GT8_HUGT1_C_like"/>
    <property type="match status" value="1"/>
</dbReference>
<dbReference type="Gene3D" id="3.90.550.10">
    <property type="entry name" value="Spore Coat Polysaccharide Biosynthesis Protein SpsA, Chain A"/>
    <property type="match status" value="1"/>
</dbReference>
<dbReference type="PANTHER" id="PTHR11226">
    <property type="entry name" value="UDP-GLUCOSE GLYCOPROTEIN:GLUCOSYLTRANSFERASE"/>
    <property type="match status" value="1"/>
</dbReference>
<feature type="domain" description="UGGT thioredoxin-like" evidence="12">
    <location>
        <begin position="398"/>
        <end position="649"/>
    </location>
</feature>
<dbReference type="GO" id="GO:0051082">
    <property type="term" value="F:unfolded protein binding"/>
    <property type="evidence" value="ECO:0007669"/>
    <property type="project" value="TreeGrafter"/>
</dbReference>
<organism evidence="16">
    <name type="scientific">Grosmannia clavigera (strain kw1407 / UAMH 11150)</name>
    <name type="common">Blue stain fungus</name>
    <name type="synonym">Graphiocladiella clavigera</name>
    <dbReference type="NCBI Taxonomy" id="655863"/>
    <lineage>
        <taxon>Eukaryota</taxon>
        <taxon>Fungi</taxon>
        <taxon>Dikarya</taxon>
        <taxon>Ascomycota</taxon>
        <taxon>Pezizomycotina</taxon>
        <taxon>Sordariomycetes</taxon>
        <taxon>Sordariomycetidae</taxon>
        <taxon>Ophiostomatales</taxon>
        <taxon>Ophiostomataceae</taxon>
        <taxon>Leptographium</taxon>
    </lineage>
</organism>
<dbReference type="Pfam" id="PF06427">
    <property type="entry name" value="UDP-g_GGTase"/>
    <property type="match status" value="1"/>
</dbReference>
<dbReference type="FunFam" id="3.90.550.10:FF:000065">
    <property type="entry name" value="UDP-glucose:glycoprotein glucosyltransferase, putative"/>
    <property type="match status" value="1"/>
</dbReference>
<dbReference type="Pfam" id="PF18404">
    <property type="entry name" value="Glyco_transf_24"/>
    <property type="match status" value="1"/>
</dbReference>
<reference evidence="15 16" key="1">
    <citation type="journal article" date="2011" name="Proc. Natl. Acad. Sci. U.S.A.">
        <title>Genome and transcriptome analyses of the mountain pine beetle-fungal symbiont Grosmannia clavigera, a lodgepole pine pathogen.</title>
        <authorList>
            <person name="DiGuistini S."/>
            <person name="Wang Y."/>
            <person name="Liao N.Y."/>
            <person name="Taylor G."/>
            <person name="Tanguay P."/>
            <person name="Feau N."/>
            <person name="Henrissat B."/>
            <person name="Chan S.K."/>
            <person name="Hesse-Orce U."/>
            <person name="Alamouti S.M."/>
            <person name="Tsui C.K.M."/>
            <person name="Docking R.T."/>
            <person name="Levasseur A."/>
            <person name="Haridas S."/>
            <person name="Robertson G."/>
            <person name="Birol I."/>
            <person name="Holt R.A."/>
            <person name="Marra M.A."/>
            <person name="Hamelin R.C."/>
            <person name="Hirst M."/>
            <person name="Jones S.J.M."/>
            <person name="Bohlmann J."/>
            <person name="Breuil C."/>
        </authorList>
    </citation>
    <scope>NUCLEOTIDE SEQUENCE [LARGE SCALE GENOMIC DNA]</scope>
    <source>
        <strain evidence="16">kw1407 / UAMH 11150</strain>
    </source>
</reference>
<dbReference type="InParanoid" id="F0XRJ5"/>
<dbReference type="InterPro" id="IPR029044">
    <property type="entry name" value="Nucleotide-diphossugar_trans"/>
</dbReference>
<keyword evidence="16" id="KW-1185">Reference proteome</keyword>
<dbReference type="OrthoDB" id="27683at2759"/>
<dbReference type="InterPro" id="IPR009448">
    <property type="entry name" value="UDP-g_GGtrans"/>
</dbReference>
<dbReference type="Pfam" id="PF18401">
    <property type="entry name" value="Thioredoxin_13"/>
    <property type="match status" value="1"/>
</dbReference>
<dbReference type="STRING" id="655863.F0XRJ5"/>
<dbReference type="Pfam" id="PF18402">
    <property type="entry name" value="Thioredoxin_14"/>
    <property type="match status" value="1"/>
</dbReference>
<evidence type="ECO:0000259" key="10">
    <source>
        <dbReference type="Pfam" id="PF18400"/>
    </source>
</evidence>
<keyword evidence="6" id="KW-0732">Signal</keyword>
<dbReference type="InterPro" id="IPR040525">
    <property type="entry name" value="UGGT_TRXL_4"/>
</dbReference>
<keyword evidence="5" id="KW-0808">Transferase</keyword>
<comment type="pathway">
    <text evidence="3">Protein modification; protein glycosylation.</text>
</comment>
<evidence type="ECO:0000259" key="14">
    <source>
        <dbReference type="Pfam" id="PF18404"/>
    </source>
</evidence>
<dbReference type="UniPathway" id="UPA00378"/>
<dbReference type="InterPro" id="IPR040497">
    <property type="entry name" value="Glyco_transf_24"/>
</dbReference>
<name>F0XRJ5_GROCL</name>
<accession>F0XRJ5</accession>
<dbReference type="Proteomes" id="UP000007796">
    <property type="component" value="Unassembled WGS sequence"/>
</dbReference>
<proteinExistence type="inferred from homology"/>
<dbReference type="InterPro" id="IPR040693">
    <property type="entry name" value="UGGT_TRXL_1"/>
</dbReference>
<feature type="domain" description="UGGT thioredoxin-like" evidence="10">
    <location>
        <begin position="24"/>
        <end position="206"/>
    </location>
</feature>
<evidence type="ECO:0000256" key="5">
    <source>
        <dbReference type="ARBA" id="ARBA00022679"/>
    </source>
</evidence>
<dbReference type="EMBL" id="GL629807">
    <property type="protein sequence ID" value="EFW99992.1"/>
    <property type="molecule type" value="Genomic_DNA"/>
</dbReference>
<evidence type="ECO:0000256" key="6">
    <source>
        <dbReference type="ARBA" id="ARBA00022729"/>
    </source>
</evidence>
<evidence type="ECO:0000259" key="11">
    <source>
        <dbReference type="Pfam" id="PF18401"/>
    </source>
</evidence>
<evidence type="ECO:0000259" key="13">
    <source>
        <dbReference type="Pfam" id="PF18403"/>
    </source>
</evidence>
<dbReference type="Pfam" id="PF18403">
    <property type="entry name" value="Thioredoxin_15"/>
    <property type="match status" value="1"/>
</dbReference>
<evidence type="ECO:0000256" key="4">
    <source>
        <dbReference type="ARBA" id="ARBA00006351"/>
    </source>
</evidence>
<dbReference type="GO" id="GO:0003980">
    <property type="term" value="F:UDP-glucose:glycoprotein glucosyltransferase activity"/>
    <property type="evidence" value="ECO:0007669"/>
    <property type="project" value="InterPro"/>
</dbReference>
<protein>
    <submittedName>
        <fullName evidence="15">Udp-glucose:glycoprotein</fullName>
    </submittedName>
</protein>